<dbReference type="SUPFAM" id="SSF54506">
    <property type="entry name" value="Diaminopimelate epimerase-like"/>
    <property type="match status" value="1"/>
</dbReference>
<proteinExistence type="predicted"/>
<evidence type="ECO:0000313" key="1">
    <source>
        <dbReference type="EMBL" id="MBB5806256.1"/>
    </source>
</evidence>
<dbReference type="Proteomes" id="UP000552097">
    <property type="component" value="Unassembled WGS sequence"/>
</dbReference>
<dbReference type="AlphaFoldDB" id="A0A7W9HQD6"/>
<gene>
    <name evidence="1" type="ORF">F4560_006024</name>
</gene>
<dbReference type="EMBL" id="JACHMO010000001">
    <property type="protein sequence ID" value="MBB5806256.1"/>
    <property type="molecule type" value="Genomic_DNA"/>
</dbReference>
<reference evidence="1 2" key="1">
    <citation type="submission" date="2020-08" db="EMBL/GenBank/DDBJ databases">
        <title>Sequencing the genomes of 1000 actinobacteria strains.</title>
        <authorList>
            <person name="Klenk H.-P."/>
        </authorList>
    </citation>
    <scope>NUCLEOTIDE SEQUENCE [LARGE SCALE GENOMIC DNA]</scope>
    <source>
        <strain evidence="1 2">DSM 45486</strain>
    </source>
</reference>
<name>A0A7W9HQD6_9PSEU</name>
<keyword evidence="2" id="KW-1185">Reference proteome</keyword>
<comment type="caution">
    <text evidence="1">The sequence shown here is derived from an EMBL/GenBank/DDBJ whole genome shotgun (WGS) entry which is preliminary data.</text>
</comment>
<dbReference type="RefSeq" id="WP_184925603.1">
    <property type="nucleotide sequence ID" value="NZ_JACHMO010000001.1"/>
</dbReference>
<protein>
    <submittedName>
        <fullName evidence="1">Uncharacterized protein</fullName>
    </submittedName>
</protein>
<accession>A0A7W9HQD6</accession>
<evidence type="ECO:0000313" key="2">
    <source>
        <dbReference type="Proteomes" id="UP000552097"/>
    </source>
</evidence>
<organism evidence="1 2">
    <name type="scientific">Saccharothrix ecbatanensis</name>
    <dbReference type="NCBI Taxonomy" id="1105145"/>
    <lineage>
        <taxon>Bacteria</taxon>
        <taxon>Bacillati</taxon>
        <taxon>Actinomycetota</taxon>
        <taxon>Actinomycetes</taxon>
        <taxon>Pseudonocardiales</taxon>
        <taxon>Pseudonocardiaceae</taxon>
        <taxon>Saccharothrix</taxon>
    </lineage>
</organism>
<sequence>MIFTAPGGLPEPDAASRRFGLPEGLVTGFAHSAPASWGAPGLARADLPAERAPSRGALVRTTLDQDRPGLAGPAMTVIRGRLIV</sequence>